<keyword evidence="4" id="KW-0175">Coiled coil</keyword>
<evidence type="ECO:0000313" key="7">
    <source>
        <dbReference type="Proteomes" id="UP000182737"/>
    </source>
</evidence>
<feature type="coiled-coil region" evidence="4">
    <location>
        <begin position="478"/>
        <end position="510"/>
    </location>
</feature>
<dbReference type="EMBL" id="FORI01000011">
    <property type="protein sequence ID" value="SFJ01145.1"/>
    <property type="molecule type" value="Genomic_DNA"/>
</dbReference>
<evidence type="ECO:0000259" key="5">
    <source>
        <dbReference type="PROSITE" id="PS50887"/>
    </source>
</evidence>
<dbReference type="PANTHER" id="PTHR30146:SF24">
    <property type="entry name" value="XYLOSE OPERON REGULATORY PROTEIN"/>
    <property type="match status" value="1"/>
</dbReference>
<proteinExistence type="predicted"/>
<dbReference type="GO" id="GO:0003700">
    <property type="term" value="F:DNA-binding transcription factor activity"/>
    <property type="evidence" value="ECO:0007669"/>
    <property type="project" value="TreeGrafter"/>
</dbReference>
<dbReference type="SUPFAM" id="SSF53822">
    <property type="entry name" value="Periplasmic binding protein-like I"/>
    <property type="match status" value="1"/>
</dbReference>
<evidence type="ECO:0000313" key="6">
    <source>
        <dbReference type="EMBL" id="SFJ01145.1"/>
    </source>
</evidence>
<dbReference type="AlphaFoldDB" id="A0A1I3MWL6"/>
<dbReference type="Proteomes" id="UP000182737">
    <property type="component" value="Unassembled WGS sequence"/>
</dbReference>
<evidence type="ECO:0000256" key="1">
    <source>
        <dbReference type="ARBA" id="ARBA00023015"/>
    </source>
</evidence>
<evidence type="ECO:0000256" key="2">
    <source>
        <dbReference type="ARBA" id="ARBA00023125"/>
    </source>
</evidence>
<dbReference type="Pfam" id="PF00990">
    <property type="entry name" value="GGDEF"/>
    <property type="match status" value="1"/>
</dbReference>
<keyword evidence="7" id="KW-1185">Reference proteome</keyword>
<feature type="domain" description="GGDEF" evidence="5">
    <location>
        <begin position="529"/>
        <end position="656"/>
    </location>
</feature>
<gene>
    <name evidence="6" type="ORF">SAMN04487775_1114</name>
</gene>
<reference evidence="7" key="1">
    <citation type="submission" date="2016-10" db="EMBL/GenBank/DDBJ databases">
        <authorList>
            <person name="Varghese N."/>
            <person name="Submissions S."/>
        </authorList>
    </citation>
    <scope>NUCLEOTIDE SEQUENCE [LARGE SCALE GENOMIC DNA]</scope>
    <source>
        <strain evidence="7">XBD1002</strain>
    </source>
</reference>
<dbReference type="OrthoDB" id="353812at2"/>
<dbReference type="GO" id="GO:0000976">
    <property type="term" value="F:transcription cis-regulatory region binding"/>
    <property type="evidence" value="ECO:0007669"/>
    <property type="project" value="TreeGrafter"/>
</dbReference>
<dbReference type="PROSITE" id="PS50887">
    <property type="entry name" value="GGDEF"/>
    <property type="match status" value="1"/>
</dbReference>
<dbReference type="NCBIfam" id="TIGR00254">
    <property type="entry name" value="GGDEF"/>
    <property type="match status" value="1"/>
</dbReference>
<keyword evidence="2" id="KW-0238">DNA-binding</keyword>
<keyword evidence="1" id="KW-0805">Transcription regulation</keyword>
<dbReference type="SMART" id="SM00267">
    <property type="entry name" value="GGDEF"/>
    <property type="match status" value="1"/>
</dbReference>
<accession>A0A1I3MWL6</accession>
<dbReference type="RefSeq" id="WP_074933219.1">
    <property type="nucleotide sequence ID" value="NZ_FORI01000011.1"/>
</dbReference>
<dbReference type="SUPFAM" id="SSF55073">
    <property type="entry name" value="Nucleotide cyclase"/>
    <property type="match status" value="1"/>
</dbReference>
<name>A0A1I3MWL6_9SPIR</name>
<dbReference type="CDD" id="cd06267">
    <property type="entry name" value="PBP1_LacI_sugar_binding-like"/>
    <property type="match status" value="1"/>
</dbReference>
<evidence type="ECO:0000256" key="3">
    <source>
        <dbReference type="ARBA" id="ARBA00023163"/>
    </source>
</evidence>
<dbReference type="InterPro" id="IPR046335">
    <property type="entry name" value="LacI/GalR-like_sensor"/>
</dbReference>
<dbReference type="Pfam" id="PF13377">
    <property type="entry name" value="Peripla_BP_3"/>
    <property type="match status" value="1"/>
</dbReference>
<organism evidence="6 7">
    <name type="scientific">Treponema bryantii</name>
    <dbReference type="NCBI Taxonomy" id="163"/>
    <lineage>
        <taxon>Bacteria</taxon>
        <taxon>Pseudomonadati</taxon>
        <taxon>Spirochaetota</taxon>
        <taxon>Spirochaetia</taxon>
        <taxon>Spirochaetales</taxon>
        <taxon>Treponemataceae</taxon>
        <taxon>Treponema</taxon>
    </lineage>
</organism>
<dbReference type="CDD" id="cd01949">
    <property type="entry name" value="GGDEF"/>
    <property type="match status" value="1"/>
</dbReference>
<dbReference type="InterPro" id="IPR043128">
    <property type="entry name" value="Rev_trsase/Diguanyl_cyclase"/>
</dbReference>
<dbReference type="Gene3D" id="3.30.70.270">
    <property type="match status" value="1"/>
</dbReference>
<dbReference type="InterPro" id="IPR000160">
    <property type="entry name" value="GGDEF_dom"/>
</dbReference>
<protein>
    <submittedName>
        <fullName evidence="6">Diguanylate cyclase (GGDEF) domain-containing protein</fullName>
    </submittedName>
</protein>
<dbReference type="InterPro" id="IPR028082">
    <property type="entry name" value="Peripla_BP_I"/>
</dbReference>
<dbReference type="InterPro" id="IPR029787">
    <property type="entry name" value="Nucleotide_cyclase"/>
</dbReference>
<keyword evidence="3" id="KW-0804">Transcription</keyword>
<dbReference type="Gene3D" id="3.40.50.2300">
    <property type="match status" value="2"/>
</dbReference>
<dbReference type="PANTHER" id="PTHR30146">
    <property type="entry name" value="LACI-RELATED TRANSCRIPTIONAL REPRESSOR"/>
    <property type="match status" value="1"/>
</dbReference>
<evidence type="ECO:0000256" key="4">
    <source>
        <dbReference type="SAM" id="Coils"/>
    </source>
</evidence>
<sequence length="656" mass="74462">MKKVALFAHNLTVEYALTVAQGAAAYYTKDKDVQLILAQTNQPHYPYGLYEYQYWAAAEILNSDEIDLIMIITSTFQTYIKEEELAEFLKPFTKKPIISIAVDLPFKEVHYTVCDCDKAFDQIIAHLKNVHGCKKIGFVSANGTSSKEAIVRFEAFKKALKKNGLKYNPDWTIEGYFSRDVSRRALLDRYHSKDEIEFDALVAANDLMAEGCMQALEKLGVKVPKQVKVIGFDDSTRASFTTPSLSTINQNIFDQGYKASELAHKVLTGSSVPRCTKITASPIYRQSCGCVPISNTSFVCKDDNGKSIPNQHLNSETLEKYTQHFSDTVAIYTLIDTFHTTHTLKELFESLPAITIQLRFSSMAVVLYDKPVEFTKEADIVIPEKAYLRTYIDNNKQVIPYDDKGIEINPHKKLLPNTYFTQMPGVYILHAIFAGEKQYGYLIVQVPDSKFEIHHIYLKLLINAIAHAYDFNQTLDRNELLSNRNERLLKNNHELNIQSTEDELTKVLNRRGFIDHAEKELKRAAKNGKGGIVFFADMDGLKKINDTWGHQIGDLAIQTQAKILVETFRESDIVGRLSGDEFAIVSTGLTKGYISAIKERINQLNRLYSEKAELPFTLSISLGYVEFSPDNCDLDELLSKADQKLYEEKELKHSHQ</sequence>